<dbReference type="AlphaFoldDB" id="A0A1I5QV36"/>
<dbReference type="EMBL" id="FOXA01000007">
    <property type="protein sequence ID" value="SFP49957.1"/>
    <property type="molecule type" value="Genomic_DNA"/>
</dbReference>
<dbReference type="STRING" id="441119.SAMN04488047_107117"/>
<dbReference type="PANTHER" id="PTHR30606:SF10">
    <property type="entry name" value="PHOSPHATIDYLINOSITOL MANNOSIDE ACYLTRANSFERASE"/>
    <property type="match status" value="1"/>
</dbReference>
<dbReference type="Proteomes" id="UP000199356">
    <property type="component" value="Unassembled WGS sequence"/>
</dbReference>
<dbReference type="InterPro" id="IPR004960">
    <property type="entry name" value="LipA_acyltrans"/>
</dbReference>
<dbReference type="Pfam" id="PF03279">
    <property type="entry name" value="Lip_A_acyltrans"/>
    <property type="match status" value="1"/>
</dbReference>
<evidence type="ECO:0000256" key="3">
    <source>
        <dbReference type="ARBA" id="ARBA00022519"/>
    </source>
</evidence>
<dbReference type="PANTHER" id="PTHR30606">
    <property type="entry name" value="LIPID A BIOSYNTHESIS LAUROYL ACYLTRANSFERASE"/>
    <property type="match status" value="1"/>
</dbReference>
<keyword evidence="8" id="KW-1185">Reference proteome</keyword>
<accession>A0A1I5QV36</accession>
<evidence type="ECO:0000313" key="7">
    <source>
        <dbReference type="EMBL" id="SFP49957.1"/>
    </source>
</evidence>
<reference evidence="7 8" key="1">
    <citation type="submission" date="2016-10" db="EMBL/GenBank/DDBJ databases">
        <authorList>
            <person name="de Groot N.N."/>
        </authorList>
    </citation>
    <scope>NUCLEOTIDE SEQUENCE [LARGE SCALE GENOMIC DNA]</scope>
    <source>
        <strain evidence="7 8">DSM 19547</strain>
    </source>
</reference>
<dbReference type="CDD" id="cd07984">
    <property type="entry name" value="LPLAT_LABLAT-like"/>
    <property type="match status" value="1"/>
</dbReference>
<evidence type="ECO:0000256" key="6">
    <source>
        <dbReference type="ARBA" id="ARBA00023315"/>
    </source>
</evidence>
<evidence type="ECO:0000256" key="2">
    <source>
        <dbReference type="ARBA" id="ARBA00022475"/>
    </source>
</evidence>
<dbReference type="GO" id="GO:0016746">
    <property type="term" value="F:acyltransferase activity"/>
    <property type="evidence" value="ECO:0007669"/>
    <property type="project" value="UniProtKB-KW"/>
</dbReference>
<evidence type="ECO:0000256" key="4">
    <source>
        <dbReference type="ARBA" id="ARBA00022679"/>
    </source>
</evidence>
<keyword evidence="4 7" id="KW-0808">Transferase</keyword>
<keyword evidence="5" id="KW-0472">Membrane</keyword>
<evidence type="ECO:0000256" key="5">
    <source>
        <dbReference type="ARBA" id="ARBA00023136"/>
    </source>
</evidence>
<dbReference type="RefSeq" id="WP_093421422.1">
    <property type="nucleotide sequence ID" value="NZ_FOXA01000007.1"/>
</dbReference>
<gene>
    <name evidence="7" type="ORF">SAMN04488047_107117</name>
</gene>
<dbReference type="GO" id="GO:0005886">
    <property type="term" value="C:plasma membrane"/>
    <property type="evidence" value="ECO:0007669"/>
    <property type="project" value="UniProtKB-SubCell"/>
</dbReference>
<proteinExistence type="predicted"/>
<dbReference type="OrthoDB" id="9801955at2"/>
<comment type="subcellular location">
    <subcellularLocation>
        <location evidence="1">Cell inner membrane</location>
    </subcellularLocation>
</comment>
<evidence type="ECO:0000256" key="1">
    <source>
        <dbReference type="ARBA" id="ARBA00004533"/>
    </source>
</evidence>
<keyword evidence="2" id="KW-1003">Cell membrane</keyword>
<organism evidence="7 8">
    <name type="scientific">Tranquillimonas alkanivorans</name>
    <dbReference type="NCBI Taxonomy" id="441119"/>
    <lineage>
        <taxon>Bacteria</taxon>
        <taxon>Pseudomonadati</taxon>
        <taxon>Pseudomonadota</taxon>
        <taxon>Alphaproteobacteria</taxon>
        <taxon>Rhodobacterales</taxon>
        <taxon>Roseobacteraceae</taxon>
        <taxon>Tranquillimonas</taxon>
    </lineage>
</organism>
<evidence type="ECO:0000313" key="8">
    <source>
        <dbReference type="Proteomes" id="UP000199356"/>
    </source>
</evidence>
<name>A0A1I5QV36_9RHOB</name>
<keyword evidence="6" id="KW-0012">Acyltransferase</keyword>
<dbReference type="GO" id="GO:0009247">
    <property type="term" value="P:glycolipid biosynthetic process"/>
    <property type="evidence" value="ECO:0007669"/>
    <property type="project" value="UniProtKB-ARBA"/>
</dbReference>
<sequence>MGKKNRNVTRDRITSHVIAALLWGVLRIPYRVRVPMMGWLMARVVAPLLKWDRRIRDNLAHVMPDLPEAEVGRLTRAVPDNWGRTMIEIYSGAEFRRRLADTPLSGQGVEPMKQARAEGRPVILVTAHIGNFDALRAALSAQGYTLAGLYRPMRIEPFNTKYVKTLEENGPVFPADRYGVPRFVRHLANGGMVGILTDIYSSKGAPVTFFGKPAPTATSVCQWALNHDALLIPIYGIRRPDGLNFDLITDAPVAHSDPVTMTQELNDLLERQVRSHMDQWFWIHRRWKPESQSTRAAATTGP</sequence>
<protein>
    <submittedName>
        <fullName evidence="7">KDO2-lipid IV(A) lauroyltransferase</fullName>
    </submittedName>
</protein>
<keyword evidence="3" id="KW-0997">Cell inner membrane</keyword>